<keyword evidence="4" id="KW-1185">Reference proteome</keyword>
<evidence type="ECO:0000313" key="4">
    <source>
        <dbReference type="Proteomes" id="UP000245577"/>
    </source>
</evidence>
<comment type="similarity">
    <text evidence="1">Belongs to the DprA/Smf family.</text>
</comment>
<dbReference type="SUPFAM" id="SSF102405">
    <property type="entry name" value="MCP/YpsA-like"/>
    <property type="match status" value="1"/>
</dbReference>
<dbReference type="OrthoDB" id="359299at2157"/>
<dbReference type="GO" id="GO:0009294">
    <property type="term" value="P:DNA-mediated transformation"/>
    <property type="evidence" value="ECO:0007669"/>
    <property type="project" value="InterPro"/>
</dbReference>
<reference evidence="3 4" key="1">
    <citation type="submission" date="2017-03" db="EMBL/GenBank/DDBJ databases">
        <title>Genome sequence of Methanobrevibacter wosei.</title>
        <authorList>
            <person name="Poehlein A."/>
            <person name="Seedorf H."/>
            <person name="Daniel R."/>
        </authorList>
    </citation>
    <scope>NUCLEOTIDE SEQUENCE [LARGE SCALE GENOMIC DNA]</scope>
    <source>
        <strain evidence="3 4">DSM 11979</strain>
    </source>
</reference>
<comment type="caution">
    <text evidence="3">The sequence shown here is derived from an EMBL/GenBank/DDBJ whole genome shotgun (WGS) entry which is preliminary data.</text>
</comment>
<evidence type="ECO:0000313" key="3">
    <source>
        <dbReference type="EMBL" id="PWB87067.1"/>
    </source>
</evidence>
<protein>
    <recommendedName>
        <fullName evidence="2">Smf/DprA SLOG domain-containing protein</fullName>
    </recommendedName>
</protein>
<sequence>MIKLKEILFLNSLKGVGKATIYKTYWNMLKNSDDFYDLASEVELNSKFSTEEIKKAMDNAERLYDDLLNSEIGIITVFDENYPKKLNVMENKRPLILYVRGDVNVLTKPNIGIIGTRKPSKLSQEFEQNLVKNIVSTNRVVVSGLALGCDKVAHQTTVDENKITIAILPGDVINVKPASHKNLAEEIIKTGGCLISEYEPGTRVQKGNYVERDKIVAAFSDAIFVVECGVESGTMHTVNFANEYNRQIYSYLPDERPEGSYDGNEFILQNNQDALKVENLEEFLDDLYTLKTKKTTKSVQQTLF</sequence>
<dbReference type="Pfam" id="PF02481">
    <property type="entry name" value="DNA_processg_A"/>
    <property type="match status" value="1"/>
</dbReference>
<gene>
    <name evidence="3" type="ORF">MBBWO_01820</name>
</gene>
<dbReference type="PANTHER" id="PTHR43022">
    <property type="entry name" value="PROTEIN SMF"/>
    <property type="match status" value="1"/>
</dbReference>
<evidence type="ECO:0000256" key="1">
    <source>
        <dbReference type="ARBA" id="ARBA00006525"/>
    </source>
</evidence>
<accession>A0A2U1S9P6</accession>
<name>A0A2U1S9P6_9EURY</name>
<dbReference type="Proteomes" id="UP000245577">
    <property type="component" value="Unassembled WGS sequence"/>
</dbReference>
<dbReference type="Gene3D" id="3.40.50.450">
    <property type="match status" value="1"/>
</dbReference>
<proteinExistence type="inferred from homology"/>
<dbReference type="EMBL" id="MZGU01000002">
    <property type="protein sequence ID" value="PWB87067.1"/>
    <property type="molecule type" value="Genomic_DNA"/>
</dbReference>
<dbReference type="InterPro" id="IPR003488">
    <property type="entry name" value="DprA"/>
</dbReference>
<organism evidence="3 4">
    <name type="scientific">Methanobrevibacter woesei</name>
    <dbReference type="NCBI Taxonomy" id="190976"/>
    <lineage>
        <taxon>Archaea</taxon>
        <taxon>Methanobacteriati</taxon>
        <taxon>Methanobacteriota</taxon>
        <taxon>Methanomada group</taxon>
        <taxon>Methanobacteria</taxon>
        <taxon>Methanobacteriales</taxon>
        <taxon>Methanobacteriaceae</taxon>
        <taxon>Methanobrevibacter</taxon>
    </lineage>
</organism>
<dbReference type="PANTHER" id="PTHR43022:SF1">
    <property type="entry name" value="PROTEIN SMF"/>
    <property type="match status" value="1"/>
</dbReference>
<feature type="domain" description="Smf/DprA SLOG" evidence="2">
    <location>
        <begin position="74"/>
        <end position="286"/>
    </location>
</feature>
<evidence type="ECO:0000259" key="2">
    <source>
        <dbReference type="Pfam" id="PF02481"/>
    </source>
</evidence>
<dbReference type="RefSeq" id="WP_165807903.1">
    <property type="nucleotide sequence ID" value="NZ_CAUHNE010000039.1"/>
</dbReference>
<dbReference type="AlphaFoldDB" id="A0A2U1S9P6"/>
<dbReference type="InterPro" id="IPR057666">
    <property type="entry name" value="DrpA_SLOG"/>
</dbReference>